<keyword evidence="2" id="KW-0503">Monooxygenase</keyword>
<dbReference type="GO" id="GO:0004497">
    <property type="term" value="F:monooxygenase activity"/>
    <property type="evidence" value="ECO:0007669"/>
    <property type="project" value="UniProtKB-KW"/>
</dbReference>
<evidence type="ECO:0000313" key="2">
    <source>
        <dbReference type="EMBL" id="MDQ0479112.1"/>
    </source>
</evidence>
<keyword evidence="3" id="KW-1185">Reference proteome</keyword>
<dbReference type="InterPro" id="IPR050744">
    <property type="entry name" value="AI-2_Isomerase_LsrG"/>
</dbReference>
<dbReference type="SUPFAM" id="SSF54909">
    <property type="entry name" value="Dimeric alpha+beta barrel"/>
    <property type="match status" value="1"/>
</dbReference>
<protein>
    <submittedName>
        <fullName evidence="2">Quinol monooxygenase YgiN</fullName>
    </submittedName>
</protein>
<organism evidence="2 3">
    <name type="scientific">Hathewaya limosa</name>
    <name type="common">Clostridium limosum</name>
    <dbReference type="NCBI Taxonomy" id="1536"/>
    <lineage>
        <taxon>Bacteria</taxon>
        <taxon>Bacillati</taxon>
        <taxon>Bacillota</taxon>
        <taxon>Clostridia</taxon>
        <taxon>Eubacteriales</taxon>
        <taxon>Clostridiaceae</taxon>
        <taxon>Hathewaya</taxon>
    </lineage>
</organism>
<name>A0ABU0JT62_HATLI</name>
<dbReference type="EMBL" id="JAUSWN010000005">
    <property type="protein sequence ID" value="MDQ0479112.1"/>
    <property type="molecule type" value="Genomic_DNA"/>
</dbReference>
<sequence>MIKVVANFFVQKNKINEFIELSKQLVEMSRKDSGYIKYELYQDNQNPRIFAIIEEWENKQALDEHLNSKHFIRIVPILETLVSKKIEINVYNKLI</sequence>
<reference evidence="2 3" key="1">
    <citation type="submission" date="2023-07" db="EMBL/GenBank/DDBJ databases">
        <title>Genomic Encyclopedia of Type Strains, Phase IV (KMG-IV): sequencing the most valuable type-strain genomes for metagenomic binning, comparative biology and taxonomic classification.</title>
        <authorList>
            <person name="Goeker M."/>
        </authorList>
    </citation>
    <scope>NUCLEOTIDE SEQUENCE [LARGE SCALE GENOMIC DNA]</scope>
    <source>
        <strain evidence="2 3">DSM 1400</strain>
    </source>
</reference>
<evidence type="ECO:0000259" key="1">
    <source>
        <dbReference type="PROSITE" id="PS51725"/>
    </source>
</evidence>
<dbReference type="InterPro" id="IPR007138">
    <property type="entry name" value="ABM_dom"/>
</dbReference>
<dbReference type="Gene3D" id="3.30.70.100">
    <property type="match status" value="1"/>
</dbReference>
<feature type="domain" description="ABM" evidence="1">
    <location>
        <begin position="2"/>
        <end position="91"/>
    </location>
</feature>
<accession>A0ABU0JT62</accession>
<dbReference type="Proteomes" id="UP001224418">
    <property type="component" value="Unassembled WGS sequence"/>
</dbReference>
<keyword evidence="2" id="KW-0560">Oxidoreductase</keyword>
<comment type="caution">
    <text evidence="2">The sequence shown here is derived from an EMBL/GenBank/DDBJ whole genome shotgun (WGS) entry which is preliminary data.</text>
</comment>
<dbReference type="PANTHER" id="PTHR33336">
    <property type="entry name" value="QUINOL MONOOXYGENASE YGIN-RELATED"/>
    <property type="match status" value="1"/>
</dbReference>
<dbReference type="InterPro" id="IPR011008">
    <property type="entry name" value="Dimeric_a/b-barrel"/>
</dbReference>
<gene>
    <name evidence="2" type="ORF">QOZ93_000841</name>
</gene>
<proteinExistence type="predicted"/>
<dbReference type="Pfam" id="PF03992">
    <property type="entry name" value="ABM"/>
    <property type="match status" value="1"/>
</dbReference>
<evidence type="ECO:0000313" key="3">
    <source>
        <dbReference type="Proteomes" id="UP001224418"/>
    </source>
</evidence>
<dbReference type="PROSITE" id="PS51725">
    <property type="entry name" value="ABM"/>
    <property type="match status" value="1"/>
</dbReference>
<dbReference type="PANTHER" id="PTHR33336:SF15">
    <property type="entry name" value="ABM DOMAIN-CONTAINING PROTEIN"/>
    <property type="match status" value="1"/>
</dbReference>
<dbReference type="RefSeq" id="WP_307355220.1">
    <property type="nucleotide sequence ID" value="NZ_BAAACJ010000009.1"/>
</dbReference>